<evidence type="ECO:0000313" key="2">
    <source>
        <dbReference type="EMBL" id="NNJ25083.1"/>
    </source>
</evidence>
<keyword evidence="3" id="KW-1185">Reference proteome</keyword>
<gene>
    <name evidence="2" type="ORF">LzC2_11460</name>
</gene>
<comment type="caution">
    <text evidence="2">The sequence shown here is derived from an EMBL/GenBank/DDBJ whole genome shotgun (WGS) entry which is preliminary data.</text>
</comment>
<feature type="compositionally biased region" description="Polar residues" evidence="1">
    <location>
        <begin position="75"/>
        <end position="86"/>
    </location>
</feature>
<dbReference type="EMBL" id="WTPX01000024">
    <property type="protein sequence ID" value="NNJ25083.1"/>
    <property type="molecule type" value="Genomic_DNA"/>
</dbReference>
<dbReference type="RefSeq" id="WP_171184702.1">
    <property type="nucleotide sequence ID" value="NZ_WTPX01000024.1"/>
</dbReference>
<name>A0ABX1VBD3_9PLAN</name>
<evidence type="ECO:0000256" key="1">
    <source>
        <dbReference type="SAM" id="MobiDB-lite"/>
    </source>
</evidence>
<feature type="region of interest" description="Disordered" evidence="1">
    <location>
        <begin position="206"/>
        <end position="294"/>
    </location>
</feature>
<accession>A0ABX1VBD3</accession>
<feature type="region of interest" description="Disordered" evidence="1">
    <location>
        <begin position="50"/>
        <end position="86"/>
    </location>
</feature>
<sequence>MRKHSPRSRYSALCPLLAAGVLIGWTTGCAGLSGVLPPFGSSAEAVAAAEDAEQDGLKEGSPAPPIAPPAESFRESSASSTAQTMRTPETEALIVEELSLAPADERTQLAAEWSKLDEAMVEQVIRIRRMVRQLDQNAARPEFAASATGAPLSGSSDRLAPAPVDTPFAASEHGRVFAGGPEQLPVEISQPARLTDSQVRPAAYMAPAPPIDRADAPRPRGSSLFPGLPPGAESAAAQEPTPLVPPPRREGQPTRVAEALPSSAALMSPSAMGRDQNSASPLYDPGPTGFGGEQMLPDSPVDDFDGRLDALEQTARRRASRAAEAVRNAVTSEEKRIAERQRAEAEIHLRLLHLIAGEHGRALEAVPGLPPAEQEFWQNAIWALSTEMDIDSIPDPADRATHAVAALRVAALKLSEKANLSLKDVNFCHRVDSFGNVQTFERDEFTPNEPVLIYAAVENFTSERTLEGRFRTVLRSKVEIFRAGGTELVETLPLDKPMTEDLCDNHRQDYFLIYELKIPARIGLGPHVLKLTVEDTLGNATAETELNFTVR</sequence>
<evidence type="ECO:0000313" key="3">
    <source>
        <dbReference type="Proteomes" id="UP000609651"/>
    </source>
</evidence>
<proteinExistence type="predicted"/>
<organism evidence="2 3">
    <name type="scientific">Alienimonas chondri</name>
    <dbReference type="NCBI Taxonomy" id="2681879"/>
    <lineage>
        <taxon>Bacteria</taxon>
        <taxon>Pseudomonadati</taxon>
        <taxon>Planctomycetota</taxon>
        <taxon>Planctomycetia</taxon>
        <taxon>Planctomycetales</taxon>
        <taxon>Planctomycetaceae</taxon>
        <taxon>Alienimonas</taxon>
    </lineage>
</organism>
<dbReference type="Proteomes" id="UP000609651">
    <property type="component" value="Unassembled WGS sequence"/>
</dbReference>
<protein>
    <submittedName>
        <fullName evidence="2">Uncharacterized protein</fullName>
    </submittedName>
</protein>
<feature type="compositionally biased region" description="Low complexity" evidence="1">
    <location>
        <begin position="259"/>
        <end position="272"/>
    </location>
</feature>
<reference evidence="2 3" key="1">
    <citation type="journal article" date="2020" name="Syst. Appl. Microbiol.">
        <title>Alienimonas chondri sp. nov., a novel planctomycete isolated from the biofilm of the red alga Chondrus crispus.</title>
        <authorList>
            <person name="Vitorino I."/>
            <person name="Albuquerque L."/>
            <person name="Wiegand S."/>
            <person name="Kallscheuer N."/>
            <person name="da Costa M.S."/>
            <person name="Lobo-da-Cunha A."/>
            <person name="Jogler C."/>
            <person name="Lage O.M."/>
        </authorList>
    </citation>
    <scope>NUCLEOTIDE SEQUENCE [LARGE SCALE GENOMIC DNA]</scope>
    <source>
        <strain evidence="2 3">LzC2</strain>
    </source>
</reference>
<dbReference type="PROSITE" id="PS51257">
    <property type="entry name" value="PROKAR_LIPOPROTEIN"/>
    <property type="match status" value="1"/>
</dbReference>